<evidence type="ECO:0000313" key="3">
    <source>
        <dbReference type="Proteomes" id="UP000078263"/>
    </source>
</evidence>
<dbReference type="Proteomes" id="UP000078263">
    <property type="component" value="Chromosome"/>
</dbReference>
<evidence type="ECO:0000313" key="2">
    <source>
        <dbReference type="EMBL" id="ANK13823.1"/>
    </source>
</evidence>
<feature type="compositionally biased region" description="Acidic residues" evidence="1">
    <location>
        <begin position="164"/>
        <end position="199"/>
    </location>
</feature>
<evidence type="ECO:0000256" key="1">
    <source>
        <dbReference type="SAM" id="MobiDB-lite"/>
    </source>
</evidence>
<reference evidence="2 3" key="1">
    <citation type="submission" date="2016-05" db="EMBL/GenBank/DDBJ databases">
        <title>Compelete Genome Sequence of Bacteriochlorophyll-Synthesizing Bacterium Porphyrobacter neustonensis DSM 9434.</title>
        <authorList>
            <person name="Shi X.-L."/>
            <person name="Wu Y.-H."/>
            <person name="Cheng H."/>
            <person name="Xu L."/>
            <person name="Zhang X.-Q."/>
            <person name="Wang C.-S."/>
            <person name="Xu X.-W."/>
        </authorList>
    </citation>
    <scope>NUCLEOTIDE SEQUENCE [LARGE SCALE GENOMIC DNA]</scope>
    <source>
        <strain evidence="2 3">DSM 9434</strain>
    </source>
</reference>
<dbReference type="EMBL" id="CP016033">
    <property type="protein sequence ID" value="ANK13823.1"/>
    <property type="molecule type" value="Genomic_DNA"/>
</dbReference>
<dbReference type="AlphaFoldDB" id="A0A192D5P6"/>
<feature type="region of interest" description="Disordered" evidence="1">
    <location>
        <begin position="160"/>
        <end position="211"/>
    </location>
</feature>
<protein>
    <submittedName>
        <fullName evidence="2">Uncharacterized protein</fullName>
    </submittedName>
</protein>
<name>A0A192D5P6_9SPHN</name>
<keyword evidence="3" id="KW-1185">Reference proteome</keyword>
<organism evidence="2 3">
    <name type="scientific">Erythrobacter neustonensis</name>
    <dbReference type="NCBI Taxonomy" id="1112"/>
    <lineage>
        <taxon>Bacteria</taxon>
        <taxon>Pseudomonadati</taxon>
        <taxon>Pseudomonadota</taxon>
        <taxon>Alphaproteobacteria</taxon>
        <taxon>Sphingomonadales</taxon>
        <taxon>Erythrobacteraceae</taxon>
        <taxon>Erythrobacter/Porphyrobacter group</taxon>
        <taxon>Erythrobacter</taxon>
    </lineage>
</organism>
<accession>A0A192D5P6</accession>
<proteinExistence type="predicted"/>
<dbReference type="KEGG" id="pns:A9D12_13660"/>
<sequence>MSDQLSENLPTSADSAAAPDDARALVDGGVLPDALPREGMATFIEALAQWGNVRAAALQAGMSRAHLYRLRRACAEFRQLWDAALVLARPQVEEVLADRALNGVQEVVFYHGEEVATRTRFDTRLLLAHLARLDRVEKTGGTFGVAAEFDERLARLREPPVAVEWDDAEADDEDDDDDLLWDEDDDYDDEDFDDGEAADTDPGIAERAAGG</sequence>
<dbReference type="RefSeq" id="WP_068352802.1">
    <property type="nucleotide sequence ID" value="NZ_CP016033.1"/>
</dbReference>
<gene>
    <name evidence="2" type="ORF">A9D12_13660</name>
</gene>